<dbReference type="Pfam" id="PF18862">
    <property type="entry name" value="ApeA_NTD1"/>
    <property type="match status" value="1"/>
</dbReference>
<gene>
    <name evidence="4" type="ORF">SAMN04489742_0111</name>
</gene>
<evidence type="ECO:0000256" key="1">
    <source>
        <dbReference type="SAM" id="MobiDB-lite"/>
    </source>
</evidence>
<evidence type="ECO:0000313" key="4">
    <source>
        <dbReference type="EMBL" id="SDQ03554.1"/>
    </source>
</evidence>
<sequence>MLRVNVEESSKTGGENLLRKYGVADGCCTASSEDAHMLNLQPTVGARGQNQTMPNQLTVGKPRYGSLSTGNTDTSEVSATLERTSEGIFVSITFSHDESPEYAQWFTPNYFDIAAVTAEKTQPRPPVPSTLFFYDSHGPVALVGCRNAGYHTNHRIGSGRVYVGAAVLAAPSTAHAKVMGMRSTVSGLRAWLGTSAISHTTNFDKQTGRFKSAEIQVVIPEVIDIPDSKLVLRPAINRTPRDGALMIEDIVWVEHKTEEESSWRLHQLAMRAVRDLLAVSRWRDESLIPVSVARTEDSIKGDTPESERQQWWRDVADSSAPEPKEETRRLEHLILWEDLGPEGLANWIKLRDDFARAVDPAVSSIYLEGVTVEVQLTQIAISLEALGYLLFMRKDGASETKAGGISFQRRLNRIVQEVPGLLPFVDATWSQRMADTYNSVKHANRDLPQTVDVANSWREGALLFRTWIANELGVERDKLRERIARDSQIHSFIVAGD</sequence>
<dbReference type="STRING" id="37928.SAMN04489742_0111"/>
<evidence type="ECO:0000313" key="5">
    <source>
        <dbReference type="Proteomes" id="UP000181917"/>
    </source>
</evidence>
<feature type="region of interest" description="Disordered" evidence="1">
    <location>
        <begin position="45"/>
        <end position="73"/>
    </location>
</feature>
<reference evidence="4 5" key="1">
    <citation type="submission" date="2016-10" db="EMBL/GenBank/DDBJ databases">
        <authorList>
            <person name="de Groot N.N."/>
        </authorList>
    </citation>
    <scope>NUCLEOTIDE SEQUENCE [LARGE SCALE GENOMIC DNA]</scope>
    <source>
        <strain evidence="4 5">DSM 20117</strain>
    </source>
</reference>
<dbReference type="Pfam" id="PF18739">
    <property type="entry name" value="HEPN_Apea"/>
    <property type="match status" value="1"/>
</dbReference>
<organism evidence="4 5">
    <name type="scientific">Crystallibacter crystallopoietes</name>
    <dbReference type="NCBI Taxonomy" id="37928"/>
    <lineage>
        <taxon>Bacteria</taxon>
        <taxon>Bacillati</taxon>
        <taxon>Actinomycetota</taxon>
        <taxon>Actinomycetes</taxon>
        <taxon>Micrococcales</taxon>
        <taxon>Micrococcaceae</taxon>
        <taxon>Crystallibacter</taxon>
    </lineage>
</organism>
<evidence type="ECO:0000259" key="2">
    <source>
        <dbReference type="Pfam" id="PF18739"/>
    </source>
</evidence>
<dbReference type="InterPro" id="IPR041229">
    <property type="entry name" value="HEPN_Apea"/>
</dbReference>
<proteinExistence type="predicted"/>
<name>A0A1H0XKR7_9MICC</name>
<dbReference type="AlphaFoldDB" id="A0A1H0XKR7"/>
<keyword evidence="5" id="KW-1185">Reference proteome</keyword>
<dbReference type="InterPro" id="IPR041223">
    <property type="entry name" value="ApeA_NTD"/>
</dbReference>
<evidence type="ECO:0000259" key="3">
    <source>
        <dbReference type="Pfam" id="PF18862"/>
    </source>
</evidence>
<dbReference type="EMBL" id="FNKH01000001">
    <property type="protein sequence ID" value="SDQ03554.1"/>
    <property type="molecule type" value="Genomic_DNA"/>
</dbReference>
<protein>
    <submittedName>
        <fullName evidence="4">Uncharacterized protein</fullName>
    </submittedName>
</protein>
<feature type="compositionally biased region" description="Polar residues" evidence="1">
    <location>
        <begin position="48"/>
        <end position="58"/>
    </location>
</feature>
<accession>A0A1H0XKR7</accession>
<feature type="domain" description="Apea-like HEPN" evidence="2">
    <location>
        <begin position="404"/>
        <end position="477"/>
    </location>
</feature>
<dbReference type="Proteomes" id="UP000181917">
    <property type="component" value="Unassembled WGS sequence"/>
</dbReference>
<feature type="domain" description="ApeA N-terminal" evidence="3">
    <location>
        <begin position="75"/>
        <end position="345"/>
    </location>
</feature>